<protein>
    <submittedName>
        <fullName evidence="1">Uncharacterized protein</fullName>
    </submittedName>
</protein>
<organism evidence="1">
    <name type="scientific">uncultured Blastococcus sp</name>
    <dbReference type="NCBI Taxonomy" id="217144"/>
    <lineage>
        <taxon>Bacteria</taxon>
        <taxon>Bacillati</taxon>
        <taxon>Actinomycetota</taxon>
        <taxon>Actinomycetes</taxon>
        <taxon>Geodermatophilales</taxon>
        <taxon>Geodermatophilaceae</taxon>
        <taxon>Blastococcus</taxon>
        <taxon>environmental samples</taxon>
    </lineage>
</organism>
<accession>A0A6J4HJV9</accession>
<dbReference type="AlphaFoldDB" id="A0A6J4HJV9"/>
<proteinExistence type="predicted"/>
<name>A0A6J4HJV9_9ACTN</name>
<evidence type="ECO:0000313" key="1">
    <source>
        <dbReference type="EMBL" id="CAA9224564.1"/>
    </source>
</evidence>
<reference evidence="1" key="1">
    <citation type="submission" date="2020-02" db="EMBL/GenBank/DDBJ databases">
        <authorList>
            <person name="Meier V. D."/>
        </authorList>
    </citation>
    <scope>NUCLEOTIDE SEQUENCE</scope>
    <source>
        <strain evidence="1">AVDCRST_MAG57</strain>
    </source>
</reference>
<dbReference type="EMBL" id="CADCTI010000072">
    <property type="protein sequence ID" value="CAA9224564.1"/>
    <property type="molecule type" value="Genomic_DNA"/>
</dbReference>
<gene>
    <name evidence="1" type="ORF">AVDCRST_MAG57-825</name>
</gene>
<sequence>MTGNFFVGPVTEYRAPSLDRVQQGEPGVGLLTPTVSGGPR</sequence>